<feature type="region of interest" description="Disordered" evidence="1">
    <location>
        <begin position="1119"/>
        <end position="1145"/>
    </location>
</feature>
<proteinExistence type="predicted"/>
<feature type="region of interest" description="Disordered" evidence="1">
    <location>
        <begin position="585"/>
        <end position="615"/>
    </location>
</feature>
<evidence type="ECO:0000256" key="1">
    <source>
        <dbReference type="SAM" id="MobiDB-lite"/>
    </source>
</evidence>
<feature type="region of interest" description="Disordered" evidence="1">
    <location>
        <begin position="1451"/>
        <end position="1472"/>
    </location>
</feature>
<keyword evidence="3" id="KW-1185">Reference proteome</keyword>
<feature type="region of interest" description="Disordered" evidence="1">
    <location>
        <begin position="1396"/>
        <end position="1427"/>
    </location>
</feature>
<comment type="caution">
    <text evidence="2">The sequence shown here is derived from an EMBL/GenBank/DDBJ whole genome shotgun (WGS) entry which is preliminary data.</text>
</comment>
<organism evidence="2 3">
    <name type="scientific">Piromyces finnis</name>
    <dbReference type="NCBI Taxonomy" id="1754191"/>
    <lineage>
        <taxon>Eukaryota</taxon>
        <taxon>Fungi</taxon>
        <taxon>Fungi incertae sedis</taxon>
        <taxon>Chytridiomycota</taxon>
        <taxon>Chytridiomycota incertae sedis</taxon>
        <taxon>Neocallimastigomycetes</taxon>
        <taxon>Neocallimastigales</taxon>
        <taxon>Neocallimastigaceae</taxon>
        <taxon>Piromyces</taxon>
    </lineage>
</organism>
<dbReference type="EMBL" id="MCFH01000016">
    <property type="protein sequence ID" value="ORX52088.1"/>
    <property type="molecule type" value="Genomic_DNA"/>
</dbReference>
<dbReference type="Proteomes" id="UP000193719">
    <property type="component" value="Unassembled WGS sequence"/>
</dbReference>
<gene>
    <name evidence="2" type="ORF">BCR36DRAFT_411539</name>
</gene>
<evidence type="ECO:0000313" key="3">
    <source>
        <dbReference type="Proteomes" id="UP000193719"/>
    </source>
</evidence>
<dbReference type="STRING" id="1754191.A0A1Y1VBF3"/>
<feature type="region of interest" description="Disordered" evidence="1">
    <location>
        <begin position="116"/>
        <end position="154"/>
    </location>
</feature>
<name>A0A1Y1VBF3_9FUNG</name>
<dbReference type="OrthoDB" id="10572269at2759"/>
<feature type="compositionally biased region" description="Low complexity" evidence="1">
    <location>
        <begin position="1411"/>
        <end position="1422"/>
    </location>
</feature>
<accession>A0A1Y1VBF3</accession>
<protein>
    <submittedName>
        <fullName evidence="2">Uncharacterized protein</fullName>
    </submittedName>
</protein>
<reference evidence="2 3" key="1">
    <citation type="submission" date="2016-08" db="EMBL/GenBank/DDBJ databases">
        <title>Genomes of anaerobic fungi encode conserved fungal cellulosomes for biomass hydrolysis.</title>
        <authorList>
            <consortium name="DOE Joint Genome Institute"/>
            <person name="Haitjema C.H."/>
            <person name="Gilmore S.P."/>
            <person name="Henske J.K."/>
            <person name="Solomon K.V."/>
            <person name="De Groot R."/>
            <person name="Kuo A."/>
            <person name="Mondo S.J."/>
            <person name="Salamov A.A."/>
            <person name="Labutti K."/>
            <person name="Zhao Z."/>
            <person name="Chiniquy J."/>
            <person name="Barry K."/>
            <person name="Brewer H.M."/>
            <person name="Purvine S.O."/>
            <person name="Wright A.T."/>
            <person name="Boxma B."/>
            <person name="Van Alen T."/>
            <person name="Hackstein J.H."/>
            <person name="Baker S.E."/>
            <person name="Grigoriev I.V."/>
            <person name="O'Malley M.A."/>
        </authorList>
    </citation>
    <scope>NUCLEOTIDE SEQUENCE [LARGE SCALE GENOMIC DNA]</scope>
    <source>
        <strain evidence="3">finn</strain>
    </source>
</reference>
<feature type="region of interest" description="Disordered" evidence="1">
    <location>
        <begin position="1746"/>
        <end position="1770"/>
    </location>
</feature>
<reference evidence="2 3" key="2">
    <citation type="submission" date="2016-08" db="EMBL/GenBank/DDBJ databases">
        <title>Pervasive Adenine N6-methylation of Active Genes in Fungi.</title>
        <authorList>
            <consortium name="DOE Joint Genome Institute"/>
            <person name="Mondo S.J."/>
            <person name="Dannebaum R.O."/>
            <person name="Kuo R.C."/>
            <person name="Labutti K."/>
            <person name="Haridas S."/>
            <person name="Kuo A."/>
            <person name="Salamov A."/>
            <person name="Ahrendt S.R."/>
            <person name="Lipzen A."/>
            <person name="Sullivan W."/>
            <person name="Andreopoulos W.B."/>
            <person name="Clum A."/>
            <person name="Lindquist E."/>
            <person name="Daum C."/>
            <person name="Ramamoorthy G.K."/>
            <person name="Gryganskyi A."/>
            <person name="Culley D."/>
            <person name="Magnuson J.K."/>
            <person name="James T.Y."/>
            <person name="O'Malley M.A."/>
            <person name="Stajich J.E."/>
            <person name="Spatafora J.W."/>
            <person name="Visel A."/>
            <person name="Grigoriev I.V."/>
        </authorList>
    </citation>
    <scope>NUCLEOTIDE SEQUENCE [LARGE SCALE GENOMIC DNA]</scope>
    <source>
        <strain evidence="3">finn</strain>
    </source>
</reference>
<sequence>MTENDENDVMIDPHINLKFNFNGDVSSPDIINSPSRLNNHLLLKAKSESMQIDGPYYRNDTGSNLKIKKKKKKFSWAKVHDAIRKTFHTKKKISKESKDEMFNKSSESNIISSAVYQYDEINNDGPDKEEENKEDKNINAISNKETSKSIDNENSCDKTINQADLCLQNNENQTNNNTVNENNNGTDTDIVKEDTSKLEKKNDSLSNSNVKTNPSNLMEEKIIHHNVNMKHKSYIEKDTSEEFYKGICGNYYCYESDESSESLSSDFEMLSNTEKRYRGRHRKHISMSYPSVSEGQSLISIERSSLDHDIFYSRESPIEEEQKESCQNLNANNEDTPITDNSISNNKPKCFDKKLEENGSIHSQCLNTDKKAVPYKDYNSDGDVEDHNNEKFNISKNSFSANEMKKLINGENVSYESIQNRDINQSDEQQDEFSENSIFNIDIKRSDCYINNELNEDSEVDLTNVKKDVTNNVNITDISEDKDSLKTASIEDCTSQMNLEEEEIEVDKYDEAGSNNSPHINKSNDNDNYYPVDEILGCIVEEKCNENVNKKYLCTNNNAMNNNLCNPLKNDNNIQNSKNYLQSNVSVPDNLNEKGKTGNYKRHEKTNSYSYYDPRDNRYLQPLHEATTTTTSMNSGFSTISGSVSYSGNLFGTYRSDTSDRFSDKINKYYSLKNERKNESKNNSKSSSLKIRNSTRDIYASFKKSESRYRLDKSLNGSISKRSKKPINIQFMAKYCKDDNSGNSEEEELISDADISSRLTAKEFAKLVGINILYDDDEKEEMANLQKQGISNPLPDTHQPIDLSIFVPPNPTELATLHNTLPKSSSSNLFSKNPDIRKCTTNIFSSKVLKDESENTRPEKEVTIKTQSTISAKGRTFEVSYSTNAEFLDKKRPSTIGSQGSRVRNSKTEPNIYNEYHLSLTRDNSIDNTKVSNIKLSNSVRSNIPSVSIVNGGPSEEMCRCILEKANPIIKIDRENYSLDESPVSDVDNNDIEQIILGETQTRPMNYSSLRTAHTSHEEQKISPIISACVPSSSTSPKMNMNTYNSNAKATDENKSLSSTNNNINNNSKVIFFKSKRYNYINLQSTNIDGNKHRQYHKRRFEVRSTATDGKYNKTVSIQEESNEVDNEENSKDKNNKNEPGLSVKSNSVLYSTTSPIIKNLRTFSFTSNRQNSSTFMDNQLTFPKVDTEHILSPFSPLSSDPIEEDNEYDEERSHYSISSNTLISGNDNISGLISPTQIPSKSPLHSNIHSQETSRTIIFPNNISNGELKITPNSIMDTPQPTSKPHFINTSSIPTPSTCGINTPKSHTVITMSAPNNNQTVITTTKTTPSNHTFITTKTTNVPISSLLIDTNINSNPKSTTSNITSPINSAFYTRDEMVDKTIYNVTNMTNSYSNNFNNNDNDNSDSKNKNNGINNANIDNTYSTNTTNIVDDTTSLTFINSIQSVSFSNPVSKHSSYNEKCAGRKSSNTDSVSLYKNSRNVSSCDVPNIPTNSTSISSIKLRNSSMTNSRNSKLYDMPNKYKSNSSLNMNSSYDISQKMADTPIITKKSITMHPNISSDKIPPPLNLLNSINTISNTNFTSSPTSDINHPLYYELPSATPTSIPFSPTNKSNIPISPSLTVIPTQPQTGACLLSRHPKSLHVPHSRTSTVKNNNNSISSIITTTEETKGRFQIEKSEERKIMTGSVISNNNSGGDLSVITSTSNKCYEKHNNDNEPYSQMKSNSYCNDDSSLFSMDSNSCNLATPSTPRRFSTTLPNSKTPIDNNGINSERRHFINDKLNHLQTMLLSSCDNILRKTNFNDGKRLTSSNKEKNLGDSFKSINNIEKNDKEYELKDNTLGNSSNFNIDSSNEVLKFENNNSNSDLPANNVGLSKKKEIVKGRFTIIRDS</sequence>
<evidence type="ECO:0000313" key="2">
    <source>
        <dbReference type="EMBL" id="ORX52088.1"/>
    </source>
</evidence>